<evidence type="ECO:0000313" key="8">
    <source>
        <dbReference type="Proteomes" id="UP000070188"/>
    </source>
</evidence>
<evidence type="ECO:0000313" key="5">
    <source>
        <dbReference type="EMBL" id="KWW99075.1"/>
    </source>
</evidence>
<dbReference type="SUPFAM" id="SSF47240">
    <property type="entry name" value="Ferritin-like"/>
    <property type="match status" value="1"/>
</dbReference>
<dbReference type="AlphaFoldDB" id="A0A132MMW7"/>
<evidence type="ECO:0000313" key="10">
    <source>
        <dbReference type="Proteomes" id="UP000070659"/>
    </source>
</evidence>
<evidence type="ECO:0000256" key="2">
    <source>
        <dbReference type="ARBA" id="ARBA00023002"/>
    </source>
</evidence>
<name>A0A132MMW7_9ACTN</name>
<dbReference type="STRING" id="1469144.LI90_707"/>
<reference evidence="5" key="4">
    <citation type="submission" date="2015-04" db="EMBL/GenBank/DDBJ databases">
        <title>Physiological reanalysis, assessment of diazotrophy, and genome sequences of multiple isolates of Streptomyces thermoautotrophicus.</title>
        <authorList>
            <person name="MacKellar D.C."/>
            <person name="Lieber L."/>
            <person name="Norman J."/>
            <person name="Bolger A."/>
            <person name="Tobin C."/>
            <person name="Murray J.W."/>
            <person name="Woodward J."/>
            <person name="Friesen M."/>
            <person name="Prell J."/>
        </authorList>
    </citation>
    <scope>NUCLEOTIDE SEQUENCE [LARGE SCALE GENOMIC DNA]</scope>
    <source>
        <strain evidence="5">H1</strain>
    </source>
</reference>
<comment type="catalytic activity">
    <reaction evidence="4">
        <text>propane + NADH + O2 + H(+) = propan-2-ol + NAD(+) + H2O</text>
        <dbReference type="Rhea" id="RHEA:49992"/>
        <dbReference type="ChEBI" id="CHEBI:15377"/>
        <dbReference type="ChEBI" id="CHEBI:15378"/>
        <dbReference type="ChEBI" id="CHEBI:15379"/>
        <dbReference type="ChEBI" id="CHEBI:17824"/>
        <dbReference type="ChEBI" id="CHEBI:32879"/>
        <dbReference type="ChEBI" id="CHEBI:57540"/>
        <dbReference type="ChEBI" id="CHEBI:57945"/>
        <dbReference type="EC" id="1.14.13.227"/>
    </reaction>
</comment>
<dbReference type="InterPro" id="IPR003430">
    <property type="entry name" value="Phenol_Hydrox"/>
</dbReference>
<protein>
    <recommendedName>
        <fullName evidence="1">propane 2-monooxygenase</fullName>
        <ecNumber evidence="1">1.14.13.227</ecNumber>
    </recommendedName>
</protein>
<keyword evidence="2 5" id="KW-0560">Oxidoreductase</keyword>
<keyword evidence="3 5" id="KW-0503">Monooxygenase</keyword>
<gene>
    <name evidence="5" type="ORF">LI90_707</name>
    <name evidence="6" type="ORF">TH66_05105</name>
    <name evidence="7" type="ORF">TR74_23450</name>
</gene>
<keyword evidence="8" id="KW-1185">Reference proteome</keyword>
<dbReference type="EMBL" id="JYIJ01000013">
    <property type="protein sequence ID" value="KWX05107.1"/>
    <property type="molecule type" value="Genomic_DNA"/>
</dbReference>
<evidence type="ECO:0000256" key="4">
    <source>
        <dbReference type="ARBA" id="ARBA00048941"/>
    </source>
</evidence>
<dbReference type="RefSeq" id="WP_066884129.1">
    <property type="nucleotide sequence ID" value="NZ_JYIJ01000013.1"/>
</dbReference>
<dbReference type="Pfam" id="PF02332">
    <property type="entry name" value="Phenol_Hydrox"/>
    <property type="match status" value="1"/>
</dbReference>
<dbReference type="InterPro" id="IPR012348">
    <property type="entry name" value="RNR-like"/>
</dbReference>
<dbReference type="GO" id="GO:0016709">
    <property type="term" value="F:oxidoreductase activity, acting on paired donors, with incorporation or reduction of molecular oxygen, NAD(P)H as one donor, and incorporation of one atom of oxygen"/>
    <property type="evidence" value="ECO:0007669"/>
    <property type="project" value="InterPro"/>
</dbReference>
<dbReference type="Proteomes" id="UP000070598">
    <property type="component" value="Unassembled WGS sequence"/>
</dbReference>
<dbReference type="PATRIC" id="fig|1469144.10.peg.814"/>
<dbReference type="InterPro" id="IPR009078">
    <property type="entry name" value="Ferritin-like_SF"/>
</dbReference>
<dbReference type="EMBL" id="LAXD01000001">
    <property type="protein sequence ID" value="KWW99075.1"/>
    <property type="molecule type" value="Genomic_DNA"/>
</dbReference>
<dbReference type="Proteomes" id="UP000070188">
    <property type="component" value="Unassembled WGS sequence"/>
</dbReference>
<comment type="caution">
    <text evidence="5">The sequence shown here is derived from an EMBL/GenBank/DDBJ whole genome shotgun (WGS) entry which is preliminary data.</text>
</comment>
<organism evidence="5 8">
    <name type="scientific">Carbonactinospora thermoautotrophica</name>
    <dbReference type="NCBI Taxonomy" id="1469144"/>
    <lineage>
        <taxon>Bacteria</taxon>
        <taxon>Bacillati</taxon>
        <taxon>Actinomycetota</taxon>
        <taxon>Actinomycetes</taxon>
        <taxon>Kitasatosporales</taxon>
        <taxon>Carbonactinosporaceae</taxon>
        <taxon>Carbonactinospora</taxon>
    </lineage>
</organism>
<dbReference type="InterPro" id="IPR012078">
    <property type="entry name" value="MP_mOase_hydro"/>
</dbReference>
<evidence type="ECO:0000313" key="9">
    <source>
        <dbReference type="Proteomes" id="UP000070598"/>
    </source>
</evidence>
<evidence type="ECO:0000256" key="3">
    <source>
        <dbReference type="ARBA" id="ARBA00023033"/>
    </source>
</evidence>
<dbReference type="EMBL" id="JYIK01001117">
    <property type="protein sequence ID" value="KWX05818.1"/>
    <property type="molecule type" value="Genomic_DNA"/>
</dbReference>
<sequence length="346" mass="40052">MPQIHTYPGHRKFVWFTPQRRNPTEYELYTVGQQSSPKQWLHVDWPIRFDDGREPYTEDSTALRATDWEGYRDPTRTWYRPYVVSQCQVERTLDRLVPAQLEDAGTTEMNPAWARQALGTYYMAWPFVEYGLFLGLCYAVGEALSDTVEFMLAFQAADRMRHVQDIVHLSFDLEDSVEGFTDTQARQAWMEDPVLVPTRENVERIIAAHDWGEIVVAINLVFEPLVGELVKDRFFARNAVYNGDPATPTILGTVRDDRRRHREATSELMRFLFDDEKHGAANREIVQQWIDHWTPFSERAARSLRGLFEIEGITAQPFDSAWESVTKNHADLLAELGLRQPVLAGK</sequence>
<evidence type="ECO:0000256" key="1">
    <source>
        <dbReference type="ARBA" id="ARBA00012710"/>
    </source>
</evidence>
<reference evidence="8" key="3">
    <citation type="submission" date="2015-04" db="EMBL/GenBank/DDBJ databases">
        <title>Physiological reanalysis, assessment of diazotrophy, and genome sequences of multiple isolates of Streptomyces thermoautotrophicus.</title>
        <authorList>
            <person name="MacKellar D.C."/>
            <person name="Lieber L."/>
            <person name="Norman J."/>
            <person name="Bolger A."/>
            <person name="Tobin C."/>
            <person name="Murray J.W."/>
            <person name="Chang R."/>
            <person name="Ford T."/>
            <person name="Nguyen P.Q."/>
            <person name="Woodward J."/>
            <person name="Permingeat H."/>
            <person name="Joshi N.S."/>
            <person name="Silver P.A."/>
            <person name="Usadel B."/>
            <person name="Rutherford A.W."/>
            <person name="Friesen M."/>
            <person name="Prell J."/>
        </authorList>
    </citation>
    <scope>NUCLEOTIDE SEQUENCE [LARGE SCALE GENOMIC DNA]</scope>
    <source>
        <strain evidence="8">H1</strain>
    </source>
</reference>
<reference evidence="6 10" key="1">
    <citation type="submission" date="2015-02" db="EMBL/GenBank/DDBJ databases">
        <title>Physiological reanalysis, assessment of diazotrophy, and genome sequences of multiple isolates of Streptomyces thermoautotrophicus.</title>
        <authorList>
            <person name="MacKellar D.C."/>
            <person name="Lieber L."/>
            <person name="Norman J."/>
            <person name="Bolger A."/>
            <person name="Tobin C."/>
            <person name="Murray J.W."/>
            <person name="Prell J."/>
        </authorList>
    </citation>
    <scope>NUCLEOTIDE SEQUENCE [LARGE SCALE GENOMIC DNA]</scope>
    <source>
        <strain evidence="6 10">UBT1</strain>
    </source>
</reference>
<accession>A0A132MMW7</accession>
<reference evidence="9" key="2">
    <citation type="submission" date="2015-02" db="EMBL/GenBank/DDBJ databases">
        <title>Physiological reanalysis, assessment of diazotrophy, and genome sequences of multiple isolates of Streptomyces thermoautotrophicus.</title>
        <authorList>
            <person name="MacKellar D.C."/>
            <person name="Lieber L."/>
            <person name="Norman J."/>
            <person name="Bolger A."/>
            <person name="Tobin C."/>
            <person name="Murray J.W."/>
            <person name="Friesen M."/>
            <person name="Prell J."/>
        </authorList>
    </citation>
    <scope>NUCLEOTIDE SEQUENCE [LARGE SCALE GENOMIC DNA]</scope>
    <source>
        <strain evidence="9">UBT1</strain>
    </source>
</reference>
<dbReference type="Proteomes" id="UP000070659">
    <property type="component" value="Unassembled WGS sequence"/>
</dbReference>
<evidence type="ECO:0000313" key="6">
    <source>
        <dbReference type="EMBL" id="KWX05107.1"/>
    </source>
</evidence>
<dbReference type="EC" id="1.14.13.227" evidence="1"/>
<evidence type="ECO:0000313" key="7">
    <source>
        <dbReference type="EMBL" id="KWX05818.1"/>
    </source>
</evidence>
<dbReference type="PIRSF" id="PIRSF000040">
    <property type="entry name" value="MMOH_comp"/>
    <property type="match status" value="1"/>
</dbReference>
<dbReference type="Gene3D" id="1.10.620.20">
    <property type="entry name" value="Ribonucleotide Reductase, subunit A"/>
    <property type="match status" value="1"/>
</dbReference>
<proteinExistence type="predicted"/>